<evidence type="ECO:0000313" key="2">
    <source>
        <dbReference type="Proteomes" id="UP001530400"/>
    </source>
</evidence>
<gene>
    <name evidence="1" type="ORF">ACHAWO_004843</name>
</gene>
<proteinExistence type="predicted"/>
<name>A0ABD3PS41_9STRA</name>
<accession>A0ABD3PS41</accession>
<dbReference type="EMBL" id="JALLPJ020000511">
    <property type="protein sequence ID" value="KAL3790086.1"/>
    <property type="molecule type" value="Genomic_DNA"/>
</dbReference>
<keyword evidence="2" id="KW-1185">Reference proteome</keyword>
<dbReference type="AlphaFoldDB" id="A0ABD3PS41"/>
<comment type="caution">
    <text evidence="1">The sequence shown here is derived from an EMBL/GenBank/DDBJ whole genome shotgun (WGS) entry which is preliminary data.</text>
</comment>
<dbReference type="Proteomes" id="UP001530400">
    <property type="component" value="Unassembled WGS sequence"/>
</dbReference>
<organism evidence="1 2">
    <name type="scientific">Cyclotella atomus</name>
    <dbReference type="NCBI Taxonomy" id="382360"/>
    <lineage>
        <taxon>Eukaryota</taxon>
        <taxon>Sar</taxon>
        <taxon>Stramenopiles</taxon>
        <taxon>Ochrophyta</taxon>
        <taxon>Bacillariophyta</taxon>
        <taxon>Coscinodiscophyceae</taxon>
        <taxon>Thalassiosirophycidae</taxon>
        <taxon>Stephanodiscales</taxon>
        <taxon>Stephanodiscaceae</taxon>
        <taxon>Cyclotella</taxon>
    </lineage>
</organism>
<sequence>MEAALLLETQDLSTAAAAGYPSLTLVTPELVIHCEALLELFDSDESVAVYIRPISLSSYRYYVGDASREGLGGATQYPDGTISFHRRRFKFERSTESILLEVRVGKHDGCPLWAFTDNGCWSAVWRKGLSTAKHLFDLVLKLKVACREHEVYLSVCHISGNRMIETGVDGLSRGDFDAGISLGYDLCHYLPLVRTAFEVAGNAIIPWLKS</sequence>
<reference evidence="1 2" key="1">
    <citation type="submission" date="2024-10" db="EMBL/GenBank/DDBJ databases">
        <title>Updated reference genomes for cyclostephanoid diatoms.</title>
        <authorList>
            <person name="Roberts W.R."/>
            <person name="Alverson A.J."/>
        </authorList>
    </citation>
    <scope>NUCLEOTIDE SEQUENCE [LARGE SCALE GENOMIC DNA]</scope>
    <source>
        <strain evidence="1 2">AJA010-31</strain>
    </source>
</reference>
<protein>
    <submittedName>
        <fullName evidence="1">Uncharacterized protein</fullName>
    </submittedName>
</protein>
<evidence type="ECO:0000313" key="1">
    <source>
        <dbReference type="EMBL" id="KAL3790086.1"/>
    </source>
</evidence>